<evidence type="ECO:0000313" key="1">
    <source>
        <dbReference type="EMBL" id="TAA74828.1"/>
    </source>
</evidence>
<accession>A0A521G1G2</accession>
<dbReference type="Proteomes" id="UP000316238">
    <property type="component" value="Unassembled WGS sequence"/>
</dbReference>
<protein>
    <submittedName>
        <fullName evidence="1">Uncharacterized protein</fullName>
    </submittedName>
</protein>
<reference evidence="1" key="1">
    <citation type="submission" date="2017-07" db="EMBL/GenBank/DDBJ databases">
        <title>The cable genome - Insights into the physiology and evolution of filamentous bacteria capable of sulfide oxidation via long distance electron transfer.</title>
        <authorList>
            <person name="Thorup C."/>
            <person name="Bjerg J.T."/>
            <person name="Schreiber L."/>
            <person name="Nielsen L.P."/>
            <person name="Kjeldsen K.U."/>
            <person name="Boesen T."/>
            <person name="Boggild A."/>
            <person name="Meysman F."/>
            <person name="Geelhoed J."/>
            <person name="Schramm A."/>
        </authorList>
    </citation>
    <scope>NUCLEOTIDE SEQUENCE [LARGE SCALE GENOMIC DNA]</scope>
    <source>
        <strain evidence="1">GS</strain>
    </source>
</reference>
<gene>
    <name evidence="1" type="ORF">CDV28_1164</name>
</gene>
<dbReference type="EMBL" id="NQJD01000016">
    <property type="protein sequence ID" value="TAA74828.1"/>
    <property type="molecule type" value="Genomic_DNA"/>
</dbReference>
<evidence type="ECO:0000313" key="2">
    <source>
        <dbReference type="Proteomes" id="UP000316238"/>
    </source>
</evidence>
<comment type="caution">
    <text evidence="1">The sequence shown here is derived from an EMBL/GenBank/DDBJ whole genome shotgun (WGS) entry which is preliminary data.</text>
</comment>
<keyword evidence="2" id="KW-1185">Reference proteome</keyword>
<dbReference type="AlphaFoldDB" id="A0A521G1G2"/>
<name>A0A521G1G2_9BACT</name>
<sequence>MVRNIVIVLILAVVGVPSWQIGTIMIQKKKTGYVIQEQANKIKKYDNEELVKGYLKKELELLKLPTEFKFELLERRRVKITYTYSAAASLFGHTYYEVSEIMEKVTEDGQYDSK</sequence>
<organism evidence="1 2">
    <name type="scientific">Candidatus Electronema aureum</name>
    <dbReference type="NCBI Taxonomy" id="2005002"/>
    <lineage>
        <taxon>Bacteria</taxon>
        <taxon>Pseudomonadati</taxon>
        <taxon>Thermodesulfobacteriota</taxon>
        <taxon>Desulfobulbia</taxon>
        <taxon>Desulfobulbales</taxon>
        <taxon>Desulfobulbaceae</taxon>
        <taxon>Candidatus Electronema</taxon>
    </lineage>
</organism>
<proteinExistence type="predicted"/>